<dbReference type="GO" id="GO:0005829">
    <property type="term" value="C:cytosol"/>
    <property type="evidence" value="ECO:0007669"/>
    <property type="project" value="TreeGrafter"/>
</dbReference>
<dbReference type="PROSITE" id="PS50889">
    <property type="entry name" value="S4"/>
    <property type="match status" value="1"/>
</dbReference>
<comment type="similarity">
    <text evidence="10 11">Belongs to the class-I aminoacyl-tRNA synthetase family. TyrS type 1 subfamily.</text>
</comment>
<dbReference type="GO" id="GO:0006437">
    <property type="term" value="P:tyrosyl-tRNA aminoacylation"/>
    <property type="evidence" value="ECO:0007669"/>
    <property type="project" value="UniProtKB-UniRule"/>
</dbReference>
<feature type="binding site" evidence="11">
    <location>
        <position position="170"/>
    </location>
    <ligand>
        <name>L-tyrosine</name>
        <dbReference type="ChEBI" id="CHEBI:58315"/>
    </ligand>
</feature>
<evidence type="ECO:0000256" key="9">
    <source>
        <dbReference type="ARBA" id="ARBA00048248"/>
    </source>
</evidence>
<dbReference type="PRINTS" id="PR01040">
    <property type="entry name" value="TRNASYNTHTYR"/>
</dbReference>
<dbReference type="Pfam" id="PF00579">
    <property type="entry name" value="tRNA-synt_1b"/>
    <property type="match status" value="1"/>
</dbReference>
<name>A0A9D1VTQ5_9FIRM</name>
<dbReference type="HAMAP" id="MF_02006">
    <property type="entry name" value="Tyr_tRNA_synth_type1"/>
    <property type="match status" value="1"/>
</dbReference>
<dbReference type="FunFam" id="1.10.240.10:FF:000001">
    <property type="entry name" value="Tyrosine--tRNA ligase"/>
    <property type="match status" value="1"/>
</dbReference>
<evidence type="ECO:0000256" key="5">
    <source>
        <dbReference type="ARBA" id="ARBA00022840"/>
    </source>
</evidence>
<comment type="function">
    <text evidence="11">Catalyzes the attachment of tyrosine to tRNA(Tyr) in a two-step reaction: tyrosine is first activated by ATP to form Tyr-AMP and then transferred to the acceptor end of tRNA(Tyr).</text>
</comment>
<dbReference type="CDD" id="cd00165">
    <property type="entry name" value="S4"/>
    <property type="match status" value="1"/>
</dbReference>
<comment type="catalytic activity">
    <reaction evidence="9 11">
        <text>tRNA(Tyr) + L-tyrosine + ATP = L-tyrosyl-tRNA(Tyr) + AMP + diphosphate + H(+)</text>
        <dbReference type="Rhea" id="RHEA:10220"/>
        <dbReference type="Rhea" id="RHEA-COMP:9706"/>
        <dbReference type="Rhea" id="RHEA-COMP:9707"/>
        <dbReference type="ChEBI" id="CHEBI:15378"/>
        <dbReference type="ChEBI" id="CHEBI:30616"/>
        <dbReference type="ChEBI" id="CHEBI:33019"/>
        <dbReference type="ChEBI" id="CHEBI:58315"/>
        <dbReference type="ChEBI" id="CHEBI:78442"/>
        <dbReference type="ChEBI" id="CHEBI:78536"/>
        <dbReference type="ChEBI" id="CHEBI:456215"/>
        <dbReference type="EC" id="6.1.1.1"/>
    </reaction>
</comment>
<dbReference type="Gene3D" id="3.10.290.10">
    <property type="entry name" value="RNA-binding S4 domain"/>
    <property type="match status" value="1"/>
</dbReference>
<dbReference type="Pfam" id="PF22421">
    <property type="entry name" value="SYY_C-terminal"/>
    <property type="match status" value="1"/>
</dbReference>
<keyword evidence="5 11" id="KW-0067">ATP-binding</keyword>
<keyword evidence="7 11" id="KW-0648">Protein biosynthesis</keyword>
<dbReference type="InterPro" id="IPR014729">
    <property type="entry name" value="Rossmann-like_a/b/a_fold"/>
</dbReference>
<keyword evidence="4 11" id="KW-0547">Nucleotide-binding</keyword>
<dbReference type="EC" id="6.1.1.1" evidence="11"/>
<dbReference type="InterPro" id="IPR024107">
    <property type="entry name" value="Tyr-tRNA-ligase_bac_1"/>
</dbReference>
<keyword evidence="6 12" id="KW-0694">RNA-binding</keyword>
<organism evidence="14 15">
    <name type="scientific">Candidatus Borkfalkia faecigallinarum</name>
    <dbReference type="NCBI Taxonomy" id="2838509"/>
    <lineage>
        <taxon>Bacteria</taxon>
        <taxon>Bacillati</taxon>
        <taxon>Bacillota</taxon>
        <taxon>Clostridia</taxon>
        <taxon>Christensenellales</taxon>
        <taxon>Christensenellaceae</taxon>
        <taxon>Candidatus Borkfalkia</taxon>
    </lineage>
</organism>
<sequence>MAKNVMDTLRERGFIKQTVYEDELYEMLGRESVPFYIGFDPTADSLHVGHFMQLIAMKHMQDAGHKPIVLIGGGTGMIGDPSGRTDMRQMMTRETVDYHCECFRKQMARFIRFDGENGAVMVNNADWLLNLNYIDFLREIGVHFSVNKMLSAECFKTRYERGLSFLEFNYMLMQAYDFLVLYRKYGCRLELGGDDQWSNILAGADLIRRKEQQPAFAMTFTLLTTSDGRKMGKTAKGAVWLDENKTTPYEFYQYWRNTDDADVEKCFKLLTFLPLDEISALCAHRDERMNAAKERLAYELTKMVHGEEKAAAAQAQARAAFGGDAENMPSASVPADCATVADAMVACGVAKSKSEARRLIEGGAVKVDDDKIEDVNAPLPAAAKEKGEFVLHKGKKVHIRVLLA</sequence>
<dbReference type="Gene3D" id="3.40.50.620">
    <property type="entry name" value="HUPs"/>
    <property type="match status" value="1"/>
</dbReference>
<evidence type="ECO:0000256" key="10">
    <source>
        <dbReference type="ARBA" id="ARBA00060965"/>
    </source>
</evidence>
<feature type="binding site" evidence="11">
    <location>
        <position position="233"/>
    </location>
    <ligand>
        <name>ATP</name>
        <dbReference type="ChEBI" id="CHEBI:30616"/>
    </ligand>
</feature>
<feature type="short sequence motif" description="'KMSKS' region" evidence="11">
    <location>
        <begin position="230"/>
        <end position="234"/>
    </location>
</feature>
<dbReference type="GO" id="GO:0004831">
    <property type="term" value="F:tyrosine-tRNA ligase activity"/>
    <property type="evidence" value="ECO:0007669"/>
    <property type="project" value="UniProtKB-UniRule"/>
</dbReference>
<dbReference type="SUPFAM" id="SSF55174">
    <property type="entry name" value="Alpha-L RNA-binding motif"/>
    <property type="match status" value="1"/>
</dbReference>
<gene>
    <name evidence="11" type="primary">tyrS</name>
    <name evidence="14" type="ORF">H9737_03145</name>
</gene>
<dbReference type="NCBIfam" id="TIGR00234">
    <property type="entry name" value="tyrS"/>
    <property type="match status" value="1"/>
</dbReference>
<evidence type="ECO:0000256" key="12">
    <source>
        <dbReference type="PROSITE-ProRule" id="PRU00182"/>
    </source>
</evidence>
<protein>
    <recommendedName>
        <fullName evidence="11">Tyrosine--tRNA ligase</fullName>
        <ecNumber evidence="11">6.1.1.1</ecNumber>
    </recommendedName>
    <alternativeName>
        <fullName evidence="11">Tyrosyl-tRNA synthetase</fullName>
        <shortName evidence="11">TyrRS</shortName>
    </alternativeName>
</protein>
<reference evidence="14" key="2">
    <citation type="submission" date="2021-04" db="EMBL/GenBank/DDBJ databases">
        <authorList>
            <person name="Gilroy R."/>
        </authorList>
    </citation>
    <scope>NUCLEOTIDE SEQUENCE</scope>
    <source>
        <strain evidence="14">26628</strain>
    </source>
</reference>
<dbReference type="PANTHER" id="PTHR11766:SF0">
    <property type="entry name" value="TYROSINE--TRNA LIGASE, MITOCHONDRIAL"/>
    <property type="match status" value="1"/>
</dbReference>
<proteinExistence type="inferred from homology"/>
<dbReference type="SUPFAM" id="SSF52374">
    <property type="entry name" value="Nucleotidylyl transferase"/>
    <property type="match status" value="1"/>
</dbReference>
<reference evidence="14" key="1">
    <citation type="journal article" date="2021" name="PeerJ">
        <title>Extensive microbial diversity within the chicken gut microbiome revealed by metagenomics and culture.</title>
        <authorList>
            <person name="Gilroy R."/>
            <person name="Ravi A."/>
            <person name="Getino M."/>
            <person name="Pursley I."/>
            <person name="Horton D.L."/>
            <person name="Alikhan N.F."/>
            <person name="Baker D."/>
            <person name="Gharbi K."/>
            <person name="Hall N."/>
            <person name="Watson M."/>
            <person name="Adriaenssens E.M."/>
            <person name="Foster-Nyarko E."/>
            <person name="Jarju S."/>
            <person name="Secka A."/>
            <person name="Antonio M."/>
            <person name="Oren A."/>
            <person name="Chaudhuri R.R."/>
            <person name="La Ragione R."/>
            <person name="Hildebrand F."/>
            <person name="Pallen M.J."/>
        </authorList>
    </citation>
    <scope>NUCLEOTIDE SEQUENCE</scope>
    <source>
        <strain evidence="14">26628</strain>
    </source>
</reference>
<evidence type="ECO:0000256" key="8">
    <source>
        <dbReference type="ARBA" id="ARBA00023146"/>
    </source>
</evidence>
<evidence type="ECO:0000313" key="15">
    <source>
        <dbReference type="Proteomes" id="UP000824249"/>
    </source>
</evidence>
<dbReference type="AlphaFoldDB" id="A0A9D1VTQ5"/>
<dbReference type="InterPro" id="IPR001412">
    <property type="entry name" value="aa-tRNA-synth_I_CS"/>
</dbReference>
<dbReference type="GO" id="GO:0042803">
    <property type="term" value="F:protein homodimerization activity"/>
    <property type="evidence" value="ECO:0007669"/>
    <property type="project" value="UniProtKB-ARBA"/>
</dbReference>
<evidence type="ECO:0000256" key="2">
    <source>
        <dbReference type="ARBA" id="ARBA00022490"/>
    </source>
</evidence>
<comment type="subcellular location">
    <subcellularLocation>
        <location evidence="1 11">Cytoplasm</location>
    </subcellularLocation>
</comment>
<dbReference type="InterPro" id="IPR002305">
    <property type="entry name" value="aa-tRNA-synth_Ic"/>
</dbReference>
<dbReference type="InterPro" id="IPR036986">
    <property type="entry name" value="S4_RNA-bd_sf"/>
</dbReference>
<dbReference type="InterPro" id="IPR054608">
    <property type="entry name" value="SYY-like_C"/>
</dbReference>
<evidence type="ECO:0000256" key="6">
    <source>
        <dbReference type="ARBA" id="ARBA00022884"/>
    </source>
</evidence>
<dbReference type="CDD" id="cd00805">
    <property type="entry name" value="TyrRS_core"/>
    <property type="match status" value="1"/>
</dbReference>
<dbReference type="GO" id="GO:0003723">
    <property type="term" value="F:RNA binding"/>
    <property type="evidence" value="ECO:0007669"/>
    <property type="project" value="UniProtKB-KW"/>
</dbReference>
<evidence type="ECO:0000313" key="14">
    <source>
        <dbReference type="EMBL" id="HIX46668.1"/>
    </source>
</evidence>
<evidence type="ECO:0000256" key="11">
    <source>
        <dbReference type="HAMAP-Rule" id="MF_02006"/>
    </source>
</evidence>
<evidence type="ECO:0000256" key="1">
    <source>
        <dbReference type="ARBA" id="ARBA00004496"/>
    </source>
</evidence>
<dbReference type="GO" id="GO:0005524">
    <property type="term" value="F:ATP binding"/>
    <property type="evidence" value="ECO:0007669"/>
    <property type="project" value="UniProtKB-UniRule"/>
</dbReference>
<feature type="domain" description="Tyrosine--tRNA ligase SYY-like C-terminal" evidence="13">
    <location>
        <begin position="326"/>
        <end position="398"/>
    </location>
</feature>
<evidence type="ECO:0000256" key="7">
    <source>
        <dbReference type="ARBA" id="ARBA00022917"/>
    </source>
</evidence>
<feature type="short sequence motif" description="'HIGH' region" evidence="11">
    <location>
        <begin position="41"/>
        <end position="50"/>
    </location>
</feature>
<dbReference type="FunFam" id="3.40.50.620:FF:000008">
    <property type="entry name" value="Tyrosine--tRNA ligase"/>
    <property type="match status" value="1"/>
</dbReference>
<dbReference type="PROSITE" id="PS00178">
    <property type="entry name" value="AA_TRNA_LIGASE_I"/>
    <property type="match status" value="1"/>
</dbReference>
<accession>A0A9D1VTQ5</accession>
<dbReference type="EMBL" id="DXFD01000051">
    <property type="protein sequence ID" value="HIX46668.1"/>
    <property type="molecule type" value="Genomic_DNA"/>
</dbReference>
<dbReference type="InterPro" id="IPR024088">
    <property type="entry name" value="Tyr-tRNA-ligase_bac-type"/>
</dbReference>
<comment type="caution">
    <text evidence="14">The sequence shown here is derived from an EMBL/GenBank/DDBJ whole genome shotgun (WGS) entry which is preliminary data.</text>
</comment>
<evidence type="ECO:0000256" key="4">
    <source>
        <dbReference type="ARBA" id="ARBA00022741"/>
    </source>
</evidence>
<keyword evidence="3 11" id="KW-0436">Ligase</keyword>
<dbReference type="PANTHER" id="PTHR11766">
    <property type="entry name" value="TYROSYL-TRNA SYNTHETASE"/>
    <property type="match status" value="1"/>
</dbReference>
<comment type="subunit">
    <text evidence="11">Homodimer.</text>
</comment>
<dbReference type="Proteomes" id="UP000824249">
    <property type="component" value="Unassembled WGS sequence"/>
</dbReference>
<dbReference type="Gene3D" id="1.10.240.10">
    <property type="entry name" value="Tyrosyl-Transfer RNA Synthetase"/>
    <property type="match status" value="1"/>
</dbReference>
<evidence type="ECO:0000256" key="3">
    <source>
        <dbReference type="ARBA" id="ARBA00022598"/>
    </source>
</evidence>
<keyword evidence="8 11" id="KW-0030">Aminoacyl-tRNA synthetase</keyword>
<feature type="binding site" evidence="11">
    <location>
        <position position="174"/>
    </location>
    <ligand>
        <name>L-tyrosine</name>
        <dbReference type="ChEBI" id="CHEBI:58315"/>
    </ligand>
</feature>
<keyword evidence="2 11" id="KW-0963">Cytoplasm</keyword>
<feature type="binding site" evidence="11">
    <location>
        <position position="36"/>
    </location>
    <ligand>
        <name>L-tyrosine</name>
        <dbReference type="ChEBI" id="CHEBI:58315"/>
    </ligand>
</feature>
<dbReference type="InterPro" id="IPR002307">
    <property type="entry name" value="Tyr-tRNA-ligase"/>
</dbReference>
<evidence type="ECO:0000259" key="13">
    <source>
        <dbReference type="Pfam" id="PF22421"/>
    </source>
</evidence>